<evidence type="ECO:0000256" key="3">
    <source>
        <dbReference type="ARBA" id="ARBA00011489"/>
    </source>
</evidence>
<dbReference type="InterPro" id="IPR006459">
    <property type="entry name" value="CASP/CASPL"/>
</dbReference>
<dbReference type="GO" id="GO:0005886">
    <property type="term" value="C:plasma membrane"/>
    <property type="evidence" value="ECO:0007669"/>
    <property type="project" value="UniProtKB-SubCell"/>
</dbReference>
<name>A0A6P3ZLQ4_ZIZJJ</name>
<proteinExistence type="inferred from homology"/>
<dbReference type="RefSeq" id="XP_015876203.3">
    <property type="nucleotide sequence ID" value="XM_016020717.4"/>
</dbReference>
<feature type="domain" description="Casparian strip membrane protein" evidence="9">
    <location>
        <begin position="2"/>
        <end position="153"/>
    </location>
</feature>
<accession>A0A6P3ZLQ4</accession>
<dbReference type="PANTHER" id="PTHR33573:SF30">
    <property type="entry name" value="CASP-LIKE PROTEIN 2C1-RELATED"/>
    <property type="match status" value="1"/>
</dbReference>
<dbReference type="InterPro" id="IPR006702">
    <property type="entry name" value="CASP_dom"/>
</dbReference>
<evidence type="ECO:0000256" key="6">
    <source>
        <dbReference type="ARBA" id="ARBA00022989"/>
    </source>
</evidence>
<reference evidence="11" key="2">
    <citation type="submission" date="2025-08" db="UniProtKB">
        <authorList>
            <consortium name="RefSeq"/>
        </authorList>
    </citation>
    <scope>IDENTIFICATION</scope>
    <source>
        <tissue evidence="11">Seedling</tissue>
    </source>
</reference>
<feature type="transmembrane region" description="Helical" evidence="8">
    <location>
        <begin position="86"/>
        <end position="106"/>
    </location>
</feature>
<evidence type="ECO:0000256" key="1">
    <source>
        <dbReference type="ARBA" id="ARBA00004651"/>
    </source>
</evidence>
<protein>
    <recommendedName>
        <fullName evidence="8">CASP-like protein</fullName>
    </recommendedName>
</protein>
<keyword evidence="10" id="KW-1185">Reference proteome</keyword>
<comment type="similarity">
    <text evidence="2 8">Belongs to the Casparian strip membrane proteins (CASP) family.</text>
</comment>
<feature type="transmembrane region" description="Helical" evidence="8">
    <location>
        <begin position="9"/>
        <end position="27"/>
    </location>
</feature>
<keyword evidence="7 8" id="KW-0472">Membrane</keyword>
<organism evidence="10 11">
    <name type="scientific">Ziziphus jujuba</name>
    <name type="common">Chinese jujube</name>
    <name type="synonym">Ziziphus sativa</name>
    <dbReference type="NCBI Taxonomy" id="326968"/>
    <lineage>
        <taxon>Eukaryota</taxon>
        <taxon>Viridiplantae</taxon>
        <taxon>Streptophyta</taxon>
        <taxon>Embryophyta</taxon>
        <taxon>Tracheophyta</taxon>
        <taxon>Spermatophyta</taxon>
        <taxon>Magnoliopsida</taxon>
        <taxon>eudicotyledons</taxon>
        <taxon>Gunneridae</taxon>
        <taxon>Pentapetalae</taxon>
        <taxon>rosids</taxon>
        <taxon>fabids</taxon>
        <taxon>Rosales</taxon>
        <taxon>Rhamnaceae</taxon>
        <taxon>Paliureae</taxon>
        <taxon>Ziziphus</taxon>
    </lineage>
</organism>
<keyword evidence="4 8" id="KW-1003">Cell membrane</keyword>
<dbReference type="GeneID" id="107412860"/>
<evidence type="ECO:0000313" key="11">
    <source>
        <dbReference type="RefSeq" id="XP_015876203.3"/>
    </source>
</evidence>
<evidence type="ECO:0000313" key="10">
    <source>
        <dbReference type="Proteomes" id="UP001652623"/>
    </source>
</evidence>
<dbReference type="PROSITE" id="PS51257">
    <property type="entry name" value="PROKAR_LIPOPROTEIN"/>
    <property type="match status" value="1"/>
</dbReference>
<evidence type="ECO:0000259" key="9">
    <source>
        <dbReference type="Pfam" id="PF04535"/>
    </source>
</evidence>
<feature type="transmembrane region" description="Helical" evidence="8">
    <location>
        <begin position="47"/>
        <end position="65"/>
    </location>
</feature>
<evidence type="ECO:0000256" key="8">
    <source>
        <dbReference type="RuleBase" id="RU361233"/>
    </source>
</evidence>
<comment type="subunit">
    <text evidence="3 8">Homodimer and heterodimers.</text>
</comment>
<gene>
    <name evidence="11" type="primary">LOC107412860</name>
</gene>
<dbReference type="NCBIfam" id="TIGR01569">
    <property type="entry name" value="A_tha_TIGR01569"/>
    <property type="match status" value="1"/>
</dbReference>
<sequence>MKMKTSEVLLRICSVLVLVLTACLVGLDTQTKRFTFFERKATFRDLQALSILVDVASVAAGYNLLQLIRCSVLSARFDVNWKGSHIYLAWVCFLLDQIAIYITFAANSAALQASLLSLTGAKDFQWMKLCNTFTRFCFQIGGGLLSGFSACLLMAAMSSISAFNLFRLYSPKRFLFLK</sequence>
<evidence type="ECO:0000256" key="2">
    <source>
        <dbReference type="ARBA" id="ARBA00007651"/>
    </source>
</evidence>
<keyword evidence="5 8" id="KW-0812">Transmembrane</keyword>
<dbReference type="PANTHER" id="PTHR33573">
    <property type="entry name" value="CASP-LIKE PROTEIN 4A4"/>
    <property type="match status" value="1"/>
</dbReference>
<keyword evidence="6 8" id="KW-1133">Transmembrane helix</keyword>
<dbReference type="Pfam" id="PF04535">
    <property type="entry name" value="CASP_dom"/>
    <property type="match status" value="1"/>
</dbReference>
<evidence type="ECO:0000256" key="7">
    <source>
        <dbReference type="ARBA" id="ARBA00023136"/>
    </source>
</evidence>
<dbReference type="Proteomes" id="UP001652623">
    <property type="component" value="Chromosome 1"/>
</dbReference>
<dbReference type="InParanoid" id="A0A6P3ZLQ4"/>
<dbReference type="FunCoup" id="A0A6P3ZLQ4">
    <property type="interactions" value="83"/>
</dbReference>
<dbReference type="KEGG" id="zju:107412860"/>
<feature type="transmembrane region" description="Helical" evidence="8">
    <location>
        <begin position="144"/>
        <end position="166"/>
    </location>
</feature>
<dbReference type="AlphaFoldDB" id="A0A6P3ZLQ4"/>
<evidence type="ECO:0000256" key="4">
    <source>
        <dbReference type="ARBA" id="ARBA00022475"/>
    </source>
</evidence>
<comment type="subcellular location">
    <subcellularLocation>
        <location evidence="1 8">Cell membrane</location>
        <topology evidence="1 8">Multi-pass membrane protein</topology>
    </subcellularLocation>
</comment>
<evidence type="ECO:0000256" key="5">
    <source>
        <dbReference type="ARBA" id="ARBA00022692"/>
    </source>
</evidence>
<reference evidence="10" key="1">
    <citation type="submission" date="2025-05" db="UniProtKB">
        <authorList>
            <consortium name="RefSeq"/>
        </authorList>
    </citation>
    <scope>NUCLEOTIDE SEQUENCE [LARGE SCALE GENOMIC DNA]</scope>
</reference>